<protein>
    <submittedName>
        <fullName evidence="8">Nitrilotriacetate monooxygenase</fullName>
    </submittedName>
</protein>
<evidence type="ECO:0000256" key="4">
    <source>
        <dbReference type="ARBA" id="ARBA00023033"/>
    </source>
</evidence>
<feature type="binding site" evidence="6">
    <location>
        <position position="218"/>
    </location>
    <ligand>
        <name>FMN</name>
        <dbReference type="ChEBI" id="CHEBI:58210"/>
    </ligand>
</feature>
<organism evidence="8 9">
    <name type="scientific">Mycolicibacterium sediminis</name>
    <dbReference type="NCBI Taxonomy" id="1286180"/>
    <lineage>
        <taxon>Bacteria</taxon>
        <taxon>Bacillati</taxon>
        <taxon>Actinomycetota</taxon>
        <taxon>Actinomycetes</taxon>
        <taxon>Mycobacteriales</taxon>
        <taxon>Mycobacteriaceae</taxon>
        <taxon>Mycolicibacterium</taxon>
    </lineage>
</organism>
<dbReference type="PANTHER" id="PTHR30011">
    <property type="entry name" value="ALKANESULFONATE MONOOXYGENASE-RELATED"/>
    <property type="match status" value="1"/>
</dbReference>
<evidence type="ECO:0000256" key="5">
    <source>
        <dbReference type="ARBA" id="ARBA00033748"/>
    </source>
</evidence>
<feature type="binding site" evidence="6">
    <location>
        <position position="147"/>
    </location>
    <ligand>
        <name>FMN</name>
        <dbReference type="ChEBI" id="CHEBI:58210"/>
    </ligand>
</feature>
<keyword evidence="4 8" id="KW-0503">Monooxygenase</keyword>
<dbReference type="RefSeq" id="WP_163800336.1">
    <property type="nucleotide sequence ID" value="NZ_AP022588.1"/>
</dbReference>
<feature type="domain" description="Luciferase-like" evidence="7">
    <location>
        <begin position="25"/>
        <end position="380"/>
    </location>
</feature>
<evidence type="ECO:0000256" key="3">
    <source>
        <dbReference type="ARBA" id="ARBA00023002"/>
    </source>
</evidence>
<dbReference type="Proteomes" id="UP000467193">
    <property type="component" value="Chromosome"/>
</dbReference>
<evidence type="ECO:0000259" key="7">
    <source>
        <dbReference type="Pfam" id="PF00296"/>
    </source>
</evidence>
<dbReference type="KEGG" id="msei:MSEDJ_48460"/>
<keyword evidence="2 6" id="KW-0288">FMN</keyword>
<evidence type="ECO:0000256" key="2">
    <source>
        <dbReference type="ARBA" id="ARBA00022643"/>
    </source>
</evidence>
<dbReference type="Pfam" id="PF00296">
    <property type="entry name" value="Bac_luciferase"/>
    <property type="match status" value="1"/>
</dbReference>
<dbReference type="Gene3D" id="3.20.20.30">
    <property type="entry name" value="Luciferase-like domain"/>
    <property type="match status" value="1"/>
</dbReference>
<feature type="binding site" evidence="6">
    <location>
        <position position="93"/>
    </location>
    <ligand>
        <name>FMN</name>
        <dbReference type="ChEBI" id="CHEBI:58210"/>
    </ligand>
</feature>
<comment type="similarity">
    <text evidence="5">Belongs to the NtaA/SnaA/DszA monooxygenase family.</text>
</comment>
<dbReference type="NCBIfam" id="TIGR03860">
    <property type="entry name" value="FMN_nitrolo"/>
    <property type="match status" value="1"/>
</dbReference>
<keyword evidence="9" id="KW-1185">Reference proteome</keyword>
<feature type="binding site" evidence="6">
    <location>
        <position position="217"/>
    </location>
    <ligand>
        <name>FMN</name>
        <dbReference type="ChEBI" id="CHEBI:58210"/>
    </ligand>
</feature>
<evidence type="ECO:0000256" key="1">
    <source>
        <dbReference type="ARBA" id="ARBA00022630"/>
    </source>
</evidence>
<gene>
    <name evidence="8" type="primary">ssuD_2</name>
    <name evidence="8" type="ORF">MSEDJ_48460</name>
</gene>
<keyword evidence="1 6" id="KW-0285">Flavoprotein</keyword>
<accession>A0A7I7QY26</accession>
<dbReference type="InterPro" id="IPR016215">
    <property type="entry name" value="NTA_MOA"/>
</dbReference>
<keyword evidence="3" id="KW-0560">Oxidoreductase</keyword>
<dbReference type="InterPro" id="IPR011251">
    <property type="entry name" value="Luciferase-like_dom"/>
</dbReference>
<dbReference type="CDD" id="cd01095">
    <property type="entry name" value="Nitrilotriacetate_monoxgenase"/>
    <property type="match status" value="1"/>
</dbReference>
<reference evidence="8 9" key="1">
    <citation type="journal article" date="2019" name="Emerg. Microbes Infect.">
        <title>Comprehensive subspecies identification of 175 nontuberculous mycobacteria species based on 7547 genomic profiles.</title>
        <authorList>
            <person name="Matsumoto Y."/>
            <person name="Kinjo T."/>
            <person name="Motooka D."/>
            <person name="Nabeya D."/>
            <person name="Jung N."/>
            <person name="Uechi K."/>
            <person name="Horii T."/>
            <person name="Iida T."/>
            <person name="Fujita J."/>
            <person name="Nakamura S."/>
        </authorList>
    </citation>
    <scope>NUCLEOTIDE SEQUENCE [LARGE SCALE GENOMIC DNA]</scope>
    <source>
        <strain evidence="8 9">JCM 17899</strain>
    </source>
</reference>
<dbReference type="InterPro" id="IPR051260">
    <property type="entry name" value="Diverse_substr_monoxygenases"/>
</dbReference>
<proteinExistence type="inferred from homology"/>
<dbReference type="PANTHER" id="PTHR30011:SF16">
    <property type="entry name" value="C2H2 FINGER DOMAIN TRANSCRIPTION FACTOR (EUROFUNG)-RELATED"/>
    <property type="match status" value="1"/>
</dbReference>
<dbReference type="GO" id="GO:0004497">
    <property type="term" value="F:monooxygenase activity"/>
    <property type="evidence" value="ECO:0007669"/>
    <property type="project" value="UniProtKB-KW"/>
</dbReference>
<feature type="binding site" evidence="6">
    <location>
        <position position="54"/>
    </location>
    <ligand>
        <name>FMN</name>
        <dbReference type="ChEBI" id="CHEBI:58210"/>
    </ligand>
</feature>
<feature type="binding site" evidence="6">
    <location>
        <position position="143"/>
    </location>
    <ligand>
        <name>FMN</name>
        <dbReference type="ChEBI" id="CHEBI:58210"/>
    </ligand>
</feature>
<name>A0A7I7QY26_9MYCO</name>
<dbReference type="PIRSF" id="PIRSF000337">
    <property type="entry name" value="NTA_MOA"/>
    <property type="match status" value="1"/>
</dbReference>
<sequence>MTRQLHLLLFGNTRSAGPWRHPEVDHSTAGVRRELIERARTAERGTFDALFFADGLNYGPPATWPYKTTEDFEPLTTAAALSSVTENVGFVLTGSATLQHPYHLARQFLSLDHLSGGRTGWNLVTSFAAAAADNFSARGVVDHDERYRIAEEAIEVVSALWDGWGEDTIVADRATGVFNDVGKIHVADHHGRYFDVTGPIGAARSPQGRPVIFQAGSSDTGSSFAARHAEVIFTGQGNRERARDFYRSIHAKATDFGRRSAPLITPSLRFVVGSTEEEAARAERLAYEHFSPEYQAGWLLEVDVDVTRADLDGPVPESAFPDSTQTHQTALAGYRAFAREGNPTVREFLYRTVNGFGAQIVGTAEQVADEIEEWFHTGASDGFVLGDSGLPGQLDVFVDQVVPLLRKRGLFRHEYTGSTLREHLGLEVPRRFESPA</sequence>
<dbReference type="AlphaFoldDB" id="A0A7I7QY26"/>
<evidence type="ECO:0000313" key="8">
    <source>
        <dbReference type="EMBL" id="BBY30750.1"/>
    </source>
</evidence>
<dbReference type="EMBL" id="AP022588">
    <property type="protein sequence ID" value="BBY30750.1"/>
    <property type="molecule type" value="Genomic_DNA"/>
</dbReference>
<evidence type="ECO:0000313" key="9">
    <source>
        <dbReference type="Proteomes" id="UP000467193"/>
    </source>
</evidence>
<dbReference type="GO" id="GO:0016705">
    <property type="term" value="F:oxidoreductase activity, acting on paired donors, with incorporation or reduction of molecular oxygen"/>
    <property type="evidence" value="ECO:0007669"/>
    <property type="project" value="InterPro"/>
</dbReference>
<dbReference type="SUPFAM" id="SSF51679">
    <property type="entry name" value="Bacterial luciferase-like"/>
    <property type="match status" value="1"/>
</dbReference>
<dbReference type="InterPro" id="IPR036661">
    <property type="entry name" value="Luciferase-like_sf"/>
</dbReference>
<evidence type="ECO:0000256" key="6">
    <source>
        <dbReference type="PIRSR" id="PIRSR000337-1"/>
    </source>
</evidence>